<proteinExistence type="predicted"/>
<dbReference type="AlphaFoldDB" id="A0A336M753"/>
<dbReference type="GO" id="GO:0003676">
    <property type="term" value="F:nucleic acid binding"/>
    <property type="evidence" value="ECO:0007669"/>
    <property type="project" value="InterPro"/>
</dbReference>
<dbReference type="InterPro" id="IPR036875">
    <property type="entry name" value="Znf_CCHC_sf"/>
</dbReference>
<feature type="compositionally biased region" description="Basic residues" evidence="2">
    <location>
        <begin position="251"/>
        <end position="265"/>
    </location>
</feature>
<organism evidence="4">
    <name type="scientific">Culicoides sonorensis</name>
    <name type="common">Biting midge</name>
    <dbReference type="NCBI Taxonomy" id="179676"/>
    <lineage>
        <taxon>Eukaryota</taxon>
        <taxon>Metazoa</taxon>
        <taxon>Ecdysozoa</taxon>
        <taxon>Arthropoda</taxon>
        <taxon>Hexapoda</taxon>
        <taxon>Insecta</taxon>
        <taxon>Pterygota</taxon>
        <taxon>Neoptera</taxon>
        <taxon>Endopterygota</taxon>
        <taxon>Diptera</taxon>
        <taxon>Nematocera</taxon>
        <taxon>Chironomoidea</taxon>
        <taxon>Ceratopogonidae</taxon>
        <taxon>Ceratopogoninae</taxon>
        <taxon>Culicoides</taxon>
        <taxon>Monoculicoides</taxon>
    </lineage>
</organism>
<dbReference type="GO" id="GO:0008270">
    <property type="term" value="F:zinc ion binding"/>
    <property type="evidence" value="ECO:0007669"/>
    <property type="project" value="UniProtKB-KW"/>
</dbReference>
<keyword evidence="1" id="KW-0479">Metal-binding</keyword>
<feature type="region of interest" description="Disordered" evidence="2">
    <location>
        <begin position="230"/>
        <end position="273"/>
    </location>
</feature>
<dbReference type="Pfam" id="PF14223">
    <property type="entry name" value="Retrotran_gag_2"/>
    <property type="match status" value="1"/>
</dbReference>
<protein>
    <submittedName>
        <fullName evidence="4">CSON013047 protein</fullName>
    </submittedName>
</protein>
<keyword evidence="1" id="KW-0862">Zinc</keyword>
<evidence type="ECO:0000259" key="3">
    <source>
        <dbReference type="PROSITE" id="PS50158"/>
    </source>
</evidence>
<evidence type="ECO:0000313" key="4">
    <source>
        <dbReference type="EMBL" id="SSX26045.1"/>
    </source>
</evidence>
<evidence type="ECO:0000256" key="1">
    <source>
        <dbReference type="PROSITE-ProRule" id="PRU00047"/>
    </source>
</evidence>
<dbReference type="Pfam" id="PF22936">
    <property type="entry name" value="Pol_BBD"/>
    <property type="match status" value="1"/>
</dbReference>
<dbReference type="EMBL" id="UFQT01000643">
    <property type="protein sequence ID" value="SSX26045.1"/>
    <property type="molecule type" value="Genomic_DNA"/>
</dbReference>
<dbReference type="PANTHER" id="PTHR47481:SF7">
    <property type="entry name" value="CCHC-TYPE DOMAIN-CONTAINING PROTEIN"/>
    <property type="match status" value="1"/>
</dbReference>
<dbReference type="SUPFAM" id="SSF57756">
    <property type="entry name" value="Retrovirus zinc finger-like domains"/>
    <property type="match status" value="1"/>
</dbReference>
<dbReference type="PANTHER" id="PTHR47481">
    <property type="match status" value="1"/>
</dbReference>
<keyword evidence="1" id="KW-0863">Zinc-finger</keyword>
<feature type="domain" description="CCHC-type" evidence="3">
    <location>
        <begin position="217"/>
        <end position="233"/>
    </location>
</feature>
<dbReference type="SMART" id="SM00343">
    <property type="entry name" value="ZnF_C2HC"/>
    <property type="match status" value="1"/>
</dbReference>
<feature type="region of interest" description="Disordered" evidence="2">
    <location>
        <begin position="520"/>
        <end position="542"/>
    </location>
</feature>
<evidence type="ECO:0000256" key="2">
    <source>
        <dbReference type="SAM" id="MobiDB-lite"/>
    </source>
</evidence>
<gene>
    <name evidence="4" type="primary">CSON013047</name>
</gene>
<name>A0A336M753_CULSO</name>
<accession>A0A336M753</accession>
<dbReference type="Pfam" id="PF00098">
    <property type="entry name" value="zf-CCHC"/>
    <property type="match status" value="1"/>
</dbReference>
<dbReference type="PROSITE" id="PS50158">
    <property type="entry name" value="ZF_CCHC"/>
    <property type="match status" value="1"/>
</dbReference>
<dbReference type="InterPro" id="IPR054722">
    <property type="entry name" value="PolX-like_BBD"/>
</dbReference>
<dbReference type="VEuPathDB" id="VectorBase:CSON013047"/>
<dbReference type="InterPro" id="IPR001878">
    <property type="entry name" value="Znf_CCHC"/>
</dbReference>
<sequence length="691" mass="77705">MDQQGGSGINKHGIVPFKGDDYPDWSFRVKLLLEEQNLWDTVNTVTNAAARLVAAWITNDLKARRIIVDCVDNSCLEYVKGKPTSYDMWTGLKNVYDASSYTKRVIAFKKMIRLEYKMNDSMQNFFRNFDVVAREYKSAGGTLADTELIVIMLSCLPDEFKGVVTAISTLSETQFTNDKVRGYLLEEECRIKDRKFVTNQESNDEVTTAFYSMSLVRCYNCNEYGHKSNECKKSRKGTNSNNNDKVDSNHQKFRSKKSNKFKGKRNSNTGGSGHALMMNSDKFHHNVNNPKFVRFICDTACSEHLINDISILRSVKSIEPLDIKLAKDGESLKVEKTGSLNVKSIVNGREIEELTISNVHYCADARENLLSIGTLDEKGVKFHVENGKMRAILNGNEIFVAKKIGRLYYVNFELLPLSANVASERKMVVMGRSVTFDENATANTTVKVTSPFKEEPVVSAPVIHQSSPVITPVVNCETPLMSTQTPNSPVINSSLVTSTPVNQTTPITPSTVVNVTPIRNRTPANQTSGDSTEEFSTPLSTPVVSRYPKRQRLKPFWQRTGEYDMSANYAFFTGNNSDEIPRHFDDVASNCEEAEWRIAINDEVHSLIKNHTWDVVDCPNHNFFYGQAQGRFIPSYQDSRNGFFPSAIDSRTGQGAYQNRQIFVAQNNQQPSTSAFFPFGNYPVCSTSDSR</sequence>
<dbReference type="Gene3D" id="4.10.60.10">
    <property type="entry name" value="Zinc finger, CCHC-type"/>
    <property type="match status" value="1"/>
</dbReference>
<reference evidence="4" key="1">
    <citation type="submission" date="2018-07" db="EMBL/GenBank/DDBJ databases">
        <authorList>
            <person name="Quirk P.G."/>
            <person name="Krulwich T.A."/>
        </authorList>
    </citation>
    <scope>NUCLEOTIDE SEQUENCE</scope>
</reference>